<protein>
    <submittedName>
        <fullName evidence="1">DUF3221 domain-containing protein</fullName>
    </submittedName>
</protein>
<dbReference type="PROSITE" id="PS51257">
    <property type="entry name" value="PROKAR_LIPOPROTEIN"/>
    <property type="match status" value="1"/>
</dbReference>
<dbReference type="InterPro" id="IPR021598">
    <property type="entry name" value="DUF3221"/>
</dbReference>
<sequence length="167" mass="18444">MKSILKLFLGSLSILLIIGCQKLGTPDLTGYVVGKSDNSILVVADEKQDFSSAGGVDEFYEAISFRGDIGEVKLGDHVKAWHTGEVAESYPGQAELAKVEVISPKEIDSAKLNTQEVLEKVIQLKEDRTVVIKSIEYQAEKEIWQVEVTSINSEEDRNSEVVEIEDD</sequence>
<dbReference type="AlphaFoldDB" id="A0AB39HN42"/>
<name>A0AB39HN42_9BACI</name>
<evidence type="ECO:0000313" key="1">
    <source>
        <dbReference type="EMBL" id="XDK31945.1"/>
    </source>
</evidence>
<accession>A0AB39HN42</accession>
<reference evidence="1" key="1">
    <citation type="submission" date="2024-07" db="EMBL/GenBank/DDBJ databases">
        <title>Halotolerant mesophilic bacterium Ornithinibacillus sp. 4-3, sp. nov., isolated from soil.</title>
        <authorList>
            <person name="Sidarenka A.V."/>
            <person name="Guliayeva D.E."/>
            <person name="Leanovich S.I."/>
            <person name="Hileuskaya K.S."/>
            <person name="Akhremchuk A.E."/>
            <person name="Sikolenko M.A."/>
            <person name="Valentovich L.N."/>
        </authorList>
    </citation>
    <scope>NUCLEOTIDE SEQUENCE</scope>
    <source>
        <strain evidence="1">4-3</strain>
    </source>
</reference>
<dbReference type="Pfam" id="PF11518">
    <property type="entry name" value="DUF3221"/>
    <property type="match status" value="1"/>
</dbReference>
<organism evidence="1">
    <name type="scientific">Ornithinibacillus sp. 4-3</name>
    <dbReference type="NCBI Taxonomy" id="3231488"/>
    <lineage>
        <taxon>Bacteria</taxon>
        <taxon>Bacillati</taxon>
        <taxon>Bacillota</taxon>
        <taxon>Bacilli</taxon>
        <taxon>Bacillales</taxon>
        <taxon>Bacillaceae</taxon>
        <taxon>Ornithinibacillus</taxon>
    </lineage>
</organism>
<dbReference type="EMBL" id="CP162599">
    <property type="protein sequence ID" value="XDK31945.1"/>
    <property type="molecule type" value="Genomic_DNA"/>
</dbReference>
<dbReference type="RefSeq" id="WP_368652669.1">
    <property type="nucleotide sequence ID" value="NZ_CP162599.1"/>
</dbReference>
<gene>
    <name evidence="1" type="ORF">AB4Y30_13025</name>
</gene>
<proteinExistence type="predicted"/>